<evidence type="ECO:0000259" key="5">
    <source>
        <dbReference type="PROSITE" id="PS50983"/>
    </source>
</evidence>
<dbReference type="GO" id="GO:1901678">
    <property type="term" value="P:iron coordination entity transport"/>
    <property type="evidence" value="ECO:0007669"/>
    <property type="project" value="UniProtKB-ARBA"/>
</dbReference>
<keyword evidence="7" id="KW-1185">Reference proteome</keyword>
<evidence type="ECO:0000313" key="7">
    <source>
        <dbReference type="Proteomes" id="UP000185984"/>
    </source>
</evidence>
<evidence type="ECO:0000313" key="6">
    <source>
        <dbReference type="EMBL" id="OKH28507.1"/>
    </source>
</evidence>
<dbReference type="AlphaFoldDB" id="A0A1U7HY10"/>
<proteinExistence type="inferred from homology"/>
<feature type="domain" description="Fe/B12 periplasmic-binding" evidence="5">
    <location>
        <begin position="25"/>
        <end position="288"/>
    </location>
</feature>
<dbReference type="InterPro" id="IPR002491">
    <property type="entry name" value="ABC_transptr_periplasmic_BD"/>
</dbReference>
<dbReference type="EMBL" id="MRCC01000003">
    <property type="protein sequence ID" value="OKH28507.1"/>
    <property type="molecule type" value="Genomic_DNA"/>
</dbReference>
<dbReference type="RefSeq" id="WP_073548303.1">
    <property type="nucleotide sequence ID" value="NZ_CAWMVK010000023.1"/>
</dbReference>
<evidence type="ECO:0000256" key="1">
    <source>
        <dbReference type="ARBA" id="ARBA00004196"/>
    </source>
</evidence>
<name>A0A1U7HY10_9CHRO</name>
<accession>A0A1U7HY10</accession>
<dbReference type="Proteomes" id="UP000185984">
    <property type="component" value="Unassembled WGS sequence"/>
</dbReference>
<dbReference type="STRING" id="247279.NIES1031_04540"/>
<evidence type="ECO:0000256" key="2">
    <source>
        <dbReference type="ARBA" id="ARBA00008814"/>
    </source>
</evidence>
<comment type="similarity">
    <text evidence="2">Belongs to the bacterial solute-binding protein 8 family.</text>
</comment>
<gene>
    <name evidence="6" type="ORF">NIES1031_04540</name>
</gene>
<comment type="subcellular location">
    <subcellularLocation>
        <location evidence="1">Cell envelope</location>
    </subcellularLocation>
</comment>
<comment type="caution">
    <text evidence="6">The sequence shown here is derived from an EMBL/GenBank/DDBJ whole genome shotgun (WGS) entry which is preliminary data.</text>
</comment>
<dbReference type="InterPro" id="IPR051313">
    <property type="entry name" value="Bact_iron-sidero_bind"/>
</dbReference>
<dbReference type="PANTHER" id="PTHR30532">
    <property type="entry name" value="IRON III DICITRATE-BINDING PERIPLASMIC PROTEIN"/>
    <property type="match status" value="1"/>
</dbReference>
<dbReference type="PROSITE" id="PS50983">
    <property type="entry name" value="FE_B12_PBP"/>
    <property type="match status" value="1"/>
</dbReference>
<dbReference type="Gene3D" id="3.40.50.1980">
    <property type="entry name" value="Nitrogenase molybdenum iron protein domain"/>
    <property type="match status" value="2"/>
</dbReference>
<dbReference type="SUPFAM" id="SSF53807">
    <property type="entry name" value="Helical backbone' metal receptor"/>
    <property type="match status" value="1"/>
</dbReference>
<sequence>MQSSSDTQVIDDTETSLTLLKPAKRIVSLTATGIDILFELGLQPVGYLTKGIANRPEFYGEFKQQITPVGSWMFPQINRIKALQPDLILGWAFPHRFYKTWLNNIAPVYLMNKTGYEATLQRLRDIGYLCDRTETAEIAIAQFEQCLDIYRNSITTPRKTVLMMGGSILNFWMGKFLVETDRGTLGSILQQFTHYPWHQPEHRGEPGLMTLSLRQILAVNPDIIFVQTYSPSKVPLSQQLTNHSLWQQLQAVQNYQVYEVDQFWHSGTGTRMLRLILDQLLPKIYPNLR</sequence>
<keyword evidence="4" id="KW-0732">Signal</keyword>
<dbReference type="Pfam" id="PF01497">
    <property type="entry name" value="Peripla_BP_2"/>
    <property type="match status" value="1"/>
</dbReference>
<dbReference type="OrthoDB" id="9787830at2"/>
<dbReference type="PANTHER" id="PTHR30532:SF1">
    <property type="entry name" value="IRON(3+)-HYDROXAMATE-BINDING PROTEIN FHUD"/>
    <property type="match status" value="1"/>
</dbReference>
<evidence type="ECO:0000256" key="4">
    <source>
        <dbReference type="ARBA" id="ARBA00022729"/>
    </source>
</evidence>
<organism evidence="6 7">
    <name type="scientific">Chroogloeocystis siderophila 5.2 s.c.1</name>
    <dbReference type="NCBI Taxonomy" id="247279"/>
    <lineage>
        <taxon>Bacteria</taxon>
        <taxon>Bacillati</taxon>
        <taxon>Cyanobacteriota</taxon>
        <taxon>Cyanophyceae</taxon>
        <taxon>Oscillatoriophycideae</taxon>
        <taxon>Chroococcales</taxon>
        <taxon>Chroococcaceae</taxon>
        <taxon>Chroogloeocystis</taxon>
    </lineage>
</organism>
<keyword evidence="3" id="KW-0813">Transport</keyword>
<reference evidence="6 7" key="1">
    <citation type="submission" date="2016-11" db="EMBL/GenBank/DDBJ databases">
        <title>Draft Genome Sequences of Nine Cyanobacterial Strains from Diverse Habitats.</title>
        <authorList>
            <person name="Zhu T."/>
            <person name="Hou S."/>
            <person name="Lu X."/>
            <person name="Hess W.R."/>
        </authorList>
    </citation>
    <scope>NUCLEOTIDE SEQUENCE [LARGE SCALE GENOMIC DNA]</scope>
    <source>
        <strain evidence="6 7">5.2 s.c.1</strain>
    </source>
</reference>
<dbReference type="GO" id="GO:0030288">
    <property type="term" value="C:outer membrane-bounded periplasmic space"/>
    <property type="evidence" value="ECO:0007669"/>
    <property type="project" value="TreeGrafter"/>
</dbReference>
<protein>
    <recommendedName>
        <fullName evidence="5">Fe/B12 periplasmic-binding domain-containing protein</fullName>
    </recommendedName>
</protein>
<evidence type="ECO:0000256" key="3">
    <source>
        <dbReference type="ARBA" id="ARBA00022448"/>
    </source>
</evidence>